<dbReference type="PANTHER" id="PTHR14027:SF2">
    <property type="entry name" value="RNA POLYMERASE-ASSOCIATED PROTEIN CTR9 HOMOLOG"/>
    <property type="match status" value="1"/>
</dbReference>
<reference evidence="5 6" key="1">
    <citation type="journal article" date="2011" name="Proc. Natl. Acad. Sci. U.S.A.">
        <title>Evolutionary erosion of yeast sex chromosomes by mating-type switching accidents.</title>
        <authorList>
            <person name="Gordon J.L."/>
            <person name="Armisen D."/>
            <person name="Proux-Wera E."/>
            <person name="Oheigeartaigh S.S."/>
            <person name="Byrne K.P."/>
            <person name="Wolfe K.H."/>
        </authorList>
    </citation>
    <scope>NUCLEOTIDE SEQUENCE [LARGE SCALE GENOMIC DNA]</scope>
    <source>
        <strain evidence="6">ATCC 76901 / BCRC 22586 / CBS 4309 / NBRC 1992 / NRRL Y-12630</strain>
    </source>
</reference>
<dbReference type="eggNOG" id="KOG2002">
    <property type="taxonomic scope" value="Eukaryota"/>
</dbReference>
<dbReference type="GO" id="GO:0031126">
    <property type="term" value="P:sno(s)RNA 3'-end processing"/>
    <property type="evidence" value="ECO:0007669"/>
    <property type="project" value="EnsemblFungi"/>
</dbReference>
<dbReference type="EMBL" id="HE576754">
    <property type="protein sequence ID" value="CCC69425.1"/>
    <property type="molecule type" value="Genomic_DNA"/>
</dbReference>
<name>G0VD63_NAUCA</name>
<dbReference type="SMART" id="SM00028">
    <property type="entry name" value="TPR"/>
    <property type="match status" value="8"/>
</dbReference>
<dbReference type="GO" id="GO:0006353">
    <property type="term" value="P:DNA-templated transcription termination"/>
    <property type="evidence" value="ECO:0007669"/>
    <property type="project" value="EnsemblFungi"/>
</dbReference>
<dbReference type="GO" id="GO:1990269">
    <property type="term" value="F:RNA polymerase II C-terminal domain phosphoserine binding"/>
    <property type="evidence" value="ECO:0007669"/>
    <property type="project" value="EnsemblFungi"/>
</dbReference>
<dbReference type="STRING" id="1064592.G0VD63"/>
<dbReference type="OrthoDB" id="343875at2759"/>
<dbReference type="GO" id="GO:0000791">
    <property type="term" value="C:euchromatin"/>
    <property type="evidence" value="ECO:0007669"/>
    <property type="project" value="EnsemblFungi"/>
</dbReference>
<dbReference type="InterPro" id="IPR031101">
    <property type="entry name" value="Ctr9"/>
</dbReference>
<keyword evidence="6" id="KW-1185">Reference proteome</keyword>
<organism evidence="5 6">
    <name type="scientific">Naumovozyma castellii</name>
    <name type="common">Yeast</name>
    <name type="synonym">Saccharomyces castellii</name>
    <dbReference type="NCBI Taxonomy" id="27288"/>
    <lineage>
        <taxon>Eukaryota</taxon>
        <taxon>Fungi</taxon>
        <taxon>Dikarya</taxon>
        <taxon>Ascomycota</taxon>
        <taxon>Saccharomycotina</taxon>
        <taxon>Saccharomycetes</taxon>
        <taxon>Saccharomycetales</taxon>
        <taxon>Saccharomycetaceae</taxon>
        <taxon>Naumovozyma</taxon>
    </lineage>
</organism>
<dbReference type="Gene3D" id="1.25.40.10">
    <property type="entry name" value="Tetratricopeptide repeat domain"/>
    <property type="match status" value="3"/>
</dbReference>
<feature type="repeat" description="TPR" evidence="3">
    <location>
        <begin position="222"/>
        <end position="255"/>
    </location>
</feature>
<dbReference type="GO" id="GO:0006368">
    <property type="term" value="P:transcription elongation by RNA polymerase II"/>
    <property type="evidence" value="ECO:0007669"/>
    <property type="project" value="EnsemblFungi"/>
</dbReference>
<dbReference type="FunCoup" id="G0VD63">
    <property type="interactions" value="1057"/>
</dbReference>
<dbReference type="GO" id="GO:0061629">
    <property type="term" value="F:RNA polymerase II-specific DNA-binding transcription factor binding"/>
    <property type="evidence" value="ECO:0007669"/>
    <property type="project" value="EnsemblFungi"/>
</dbReference>
<feature type="region of interest" description="Disordered" evidence="4">
    <location>
        <begin position="985"/>
        <end position="1087"/>
    </location>
</feature>
<evidence type="ECO:0000256" key="1">
    <source>
        <dbReference type="ARBA" id="ARBA00022737"/>
    </source>
</evidence>
<dbReference type="PROSITE" id="PS50005">
    <property type="entry name" value="TPR"/>
    <property type="match status" value="2"/>
</dbReference>
<evidence type="ECO:0000256" key="2">
    <source>
        <dbReference type="ARBA" id="ARBA00022803"/>
    </source>
</evidence>
<dbReference type="GO" id="GO:0000082">
    <property type="term" value="P:G1/S transition of mitotic cell cycle"/>
    <property type="evidence" value="ECO:0007669"/>
    <property type="project" value="EnsemblFungi"/>
</dbReference>
<keyword evidence="2 3" id="KW-0802">TPR repeat</keyword>
<dbReference type="GO" id="GO:0006362">
    <property type="term" value="P:transcription elongation by RNA polymerase I"/>
    <property type="evidence" value="ECO:0007669"/>
    <property type="project" value="EnsemblFungi"/>
</dbReference>
<dbReference type="PANTHER" id="PTHR14027">
    <property type="entry name" value="RNA POLYMERASE-ASSOCIATED PROTEIN CTR9"/>
    <property type="match status" value="1"/>
</dbReference>
<evidence type="ECO:0000313" key="6">
    <source>
        <dbReference type="Proteomes" id="UP000001640"/>
    </source>
</evidence>
<dbReference type="HOGENOM" id="CLU_003008_0_1_1"/>
<dbReference type="GO" id="GO:0016593">
    <property type="term" value="C:Cdc73/Paf1 complex"/>
    <property type="evidence" value="ECO:0007669"/>
    <property type="project" value="EnsemblFungi"/>
</dbReference>
<feature type="compositionally biased region" description="Acidic residues" evidence="4">
    <location>
        <begin position="1073"/>
        <end position="1087"/>
    </location>
</feature>
<reference key="2">
    <citation type="submission" date="2011-08" db="EMBL/GenBank/DDBJ databases">
        <title>Genome sequence of Naumovozyma castellii.</title>
        <authorList>
            <person name="Gordon J.L."/>
            <person name="Armisen D."/>
            <person name="Proux-Wera E."/>
            <person name="OhEigeartaigh S.S."/>
            <person name="Byrne K.P."/>
            <person name="Wolfe K.H."/>
        </authorList>
    </citation>
    <scope>NUCLEOTIDE SEQUENCE</scope>
    <source>
        <strain>Type strain:CBS 4309</strain>
    </source>
</reference>
<dbReference type="GO" id="GO:2001209">
    <property type="term" value="P:positive regulation of transcription elongation by RNA polymerase I"/>
    <property type="evidence" value="ECO:0007669"/>
    <property type="project" value="EnsemblFungi"/>
</dbReference>
<dbReference type="OMA" id="EHWLTIA"/>
<dbReference type="SUPFAM" id="SSF48452">
    <property type="entry name" value="TPR-like"/>
    <property type="match status" value="4"/>
</dbReference>
<keyword evidence="1" id="KW-0677">Repeat</keyword>
<feature type="region of interest" description="Disordered" evidence="4">
    <location>
        <begin position="938"/>
        <end position="957"/>
    </location>
</feature>
<dbReference type="InterPro" id="IPR019734">
    <property type="entry name" value="TPR_rpt"/>
</dbReference>
<dbReference type="RefSeq" id="XP_003675789.1">
    <property type="nucleotide sequence ID" value="XM_003675741.1"/>
</dbReference>
<dbReference type="GO" id="GO:0031124">
    <property type="term" value="P:mRNA 3'-end processing"/>
    <property type="evidence" value="ECO:0007669"/>
    <property type="project" value="EnsemblFungi"/>
</dbReference>
<dbReference type="InterPro" id="IPR011990">
    <property type="entry name" value="TPR-like_helical_dom_sf"/>
</dbReference>
<dbReference type="GeneID" id="96903006"/>
<dbReference type="GO" id="GO:0045142">
    <property type="term" value="F:triplex DNA binding"/>
    <property type="evidence" value="ECO:0007669"/>
    <property type="project" value="EnsemblFungi"/>
</dbReference>
<feature type="compositionally biased region" description="Acidic residues" evidence="4">
    <location>
        <begin position="1028"/>
        <end position="1041"/>
    </location>
</feature>
<feature type="compositionally biased region" description="Acidic residues" evidence="4">
    <location>
        <begin position="985"/>
        <end position="996"/>
    </location>
</feature>
<dbReference type="GO" id="GO:0090262">
    <property type="term" value="P:regulation of transcription-coupled nucleotide-excision repair"/>
    <property type="evidence" value="ECO:0007669"/>
    <property type="project" value="EnsemblFungi"/>
</dbReference>
<evidence type="ECO:0000313" key="5">
    <source>
        <dbReference type="EMBL" id="CCC69425.1"/>
    </source>
</evidence>
<evidence type="ECO:0000256" key="3">
    <source>
        <dbReference type="PROSITE-ProRule" id="PRU00339"/>
    </source>
</evidence>
<proteinExistence type="predicted"/>
<accession>G0VD63</accession>
<feature type="repeat" description="TPR" evidence="3">
    <location>
        <begin position="346"/>
        <end position="379"/>
    </location>
</feature>
<dbReference type="GO" id="GO:1901525">
    <property type="term" value="P:negative regulation of mitophagy"/>
    <property type="evidence" value="ECO:0007669"/>
    <property type="project" value="EnsemblFungi"/>
</dbReference>
<dbReference type="AlphaFoldDB" id="G0VD63"/>
<dbReference type="Proteomes" id="UP000001640">
    <property type="component" value="Chromosome 3"/>
</dbReference>
<dbReference type="GO" id="GO:0003712">
    <property type="term" value="F:transcription coregulator activity"/>
    <property type="evidence" value="ECO:0007669"/>
    <property type="project" value="EnsemblFungi"/>
</dbReference>
<dbReference type="InParanoid" id="G0VD63"/>
<evidence type="ECO:0000256" key="4">
    <source>
        <dbReference type="SAM" id="MobiDB-lite"/>
    </source>
</evidence>
<dbReference type="KEGG" id="ncs:NCAS_0C04350"/>
<dbReference type="GO" id="GO:0001015">
    <property type="term" value="P:snoRNA transcription by RNA polymerase II"/>
    <property type="evidence" value="ECO:0007669"/>
    <property type="project" value="EnsemblFungi"/>
</dbReference>
<sequence>MASNAASASSSVQPTLIPYPSMEWPTSLDIPLKASEELVSIDLLTDLPSDPADLRTLLVEESSSREHWLTIAAAYANQNLTLEAIQLIKMALEVFLQDSEGLAHCHTFLTWCYLKLSKTTKVPQDHDTYLNDAENHLKEAVKINPTWIGNMLATVDLYYQRGAYDKALETCDLFVKGVQQDTKKHNVMFLLLRAKLLFRKKNYVASLKLFQELLVSNPVLKPDPRIGIGACFWHLKDYKMAIKSWERATQLDANSSASILCLLGKFHNSLTESENDTQFKENYTASLMDLNTLYNDTNHPENKENPVLLTLLQSYFYYKNDFENVLKIYDEKIKPISTLVADSILSESTLWCGRAYYALDDYRKAFAMFQESLKTNEENLLAKLGLGQAQLKTNLLEESILTFENLYKSHAGIQELNYILGMLYAGKCFAAAGQNHESTSTTTTMSGKEISILNAKALQFLEKYIKLTTAKKNQLVIPRAYLTISQLYEKTNQYKQSLDYLTKALEEIQFINKDNVPLELLNNIGSFYFINGDADKAKEYFDLAKSKLSNDSSSLTTINYNIARTLETKDLEKSQVLYQDILNEHPNYIAAKIRTLFFKFVNGNESIKDEMTNLAKMNDSDLEVRSFYAWYLKNTTLKNEKEKETSYNKDTLVKYDSHDLYALISLGNLYCLIAREGRKNVKSLKEQEKSKHSYLKAIQLFQKVLQIDPFNVFAAQGIAIIFAESKRLGAAVEILRKVRDSLDNEDVHINLANCLLEMREFSKAIENYDLILKKFPNIKNKSHILNLLGKAWYARGLKEKNIDYFFKALSYTEMAIEFEENRDTSKKNERFIAILKFNVAILDFQIAETLRRSEKKDRTLEHLKTAVVGLDKAIVILKELKDLKDFNVILKDELEQRIQLGETTMKTVLERCVTEQEQYENEQAGKLTEGRRLLEEQELKEKEKKQKQEEEERSKLERQAEEYKKLQAEAQKLIQERETLIVNEDSDVDNDFSGEDGEGKKKKKRKRATATGEKKQRKKRKSKSALSDEGEEAEGSSDDDDTVKVRSRGKKSGLSKEFVVDSDDSDLSSPDIETAEQDAANDDEGLF</sequence>
<dbReference type="Pfam" id="PF13181">
    <property type="entry name" value="TPR_8"/>
    <property type="match status" value="2"/>
</dbReference>
<gene>
    <name evidence="5" type="primary">NCAS0C04350</name>
    <name evidence="5" type="ordered locus">NCAS_0C04350</name>
</gene>
<dbReference type="Pfam" id="PF13432">
    <property type="entry name" value="TPR_16"/>
    <property type="match status" value="1"/>
</dbReference>
<protein>
    <submittedName>
        <fullName evidence="5">Uncharacterized protein</fullName>
    </submittedName>
</protein>
<dbReference type="GO" id="GO:0060260">
    <property type="term" value="P:regulation of transcription initiation by RNA polymerase II"/>
    <property type="evidence" value="ECO:0007669"/>
    <property type="project" value="EnsemblFungi"/>
</dbReference>